<dbReference type="GO" id="GO:0061630">
    <property type="term" value="F:ubiquitin protein ligase activity"/>
    <property type="evidence" value="ECO:0007669"/>
    <property type="project" value="UniProtKB-EC"/>
</dbReference>
<keyword evidence="4" id="KW-0808">Transferase</keyword>
<keyword evidence="7 12" id="KW-0863">Zinc-finger</keyword>
<keyword evidence="9" id="KW-0862">Zinc</keyword>
<dbReference type="InterPro" id="IPR022170">
    <property type="entry name" value="MUL1-like"/>
</dbReference>
<dbReference type="EC" id="2.3.2.27" evidence="3"/>
<evidence type="ECO:0000259" key="14">
    <source>
        <dbReference type="PROSITE" id="PS50089"/>
    </source>
</evidence>
<feature type="transmembrane region" description="Helical" evidence="13">
    <location>
        <begin position="274"/>
        <end position="295"/>
    </location>
</feature>
<evidence type="ECO:0000256" key="7">
    <source>
        <dbReference type="ARBA" id="ARBA00022771"/>
    </source>
</evidence>
<evidence type="ECO:0000313" key="16">
    <source>
        <dbReference type="Proteomes" id="UP000325577"/>
    </source>
</evidence>
<dbReference type="PANTHER" id="PTHR47355">
    <property type="entry name" value="E3 UBIQUITIN-PROTEIN LIGASE SPL2"/>
    <property type="match status" value="1"/>
</dbReference>
<keyword evidence="8" id="KW-0833">Ubl conjugation pathway</keyword>
<dbReference type="AlphaFoldDB" id="A0A5J5BG01"/>
<keyword evidence="16" id="KW-1185">Reference proteome</keyword>
<evidence type="ECO:0000313" key="15">
    <source>
        <dbReference type="EMBL" id="KAA8541634.1"/>
    </source>
</evidence>
<evidence type="ECO:0000256" key="6">
    <source>
        <dbReference type="ARBA" id="ARBA00022723"/>
    </source>
</evidence>
<evidence type="ECO:0000256" key="10">
    <source>
        <dbReference type="ARBA" id="ARBA00022989"/>
    </source>
</evidence>
<dbReference type="InterPro" id="IPR001841">
    <property type="entry name" value="Znf_RING"/>
</dbReference>
<dbReference type="SUPFAM" id="SSF57850">
    <property type="entry name" value="RING/U-box"/>
    <property type="match status" value="1"/>
</dbReference>
<dbReference type="InterPro" id="IPR044247">
    <property type="entry name" value="SPL2-like"/>
</dbReference>
<keyword evidence="10 13" id="KW-1133">Transmembrane helix</keyword>
<dbReference type="PROSITE" id="PS50089">
    <property type="entry name" value="ZF_RING_2"/>
    <property type="match status" value="1"/>
</dbReference>
<dbReference type="EMBL" id="CM018035">
    <property type="protein sequence ID" value="KAA8541634.1"/>
    <property type="molecule type" value="Genomic_DNA"/>
</dbReference>
<dbReference type="Gene3D" id="3.30.40.10">
    <property type="entry name" value="Zinc/RING finger domain, C3HC4 (zinc finger)"/>
    <property type="match status" value="1"/>
</dbReference>
<accession>A0A5J5BG01</accession>
<organism evidence="15 16">
    <name type="scientific">Nyssa sinensis</name>
    <dbReference type="NCBI Taxonomy" id="561372"/>
    <lineage>
        <taxon>Eukaryota</taxon>
        <taxon>Viridiplantae</taxon>
        <taxon>Streptophyta</taxon>
        <taxon>Embryophyta</taxon>
        <taxon>Tracheophyta</taxon>
        <taxon>Spermatophyta</taxon>
        <taxon>Magnoliopsida</taxon>
        <taxon>eudicotyledons</taxon>
        <taxon>Gunneridae</taxon>
        <taxon>Pentapetalae</taxon>
        <taxon>asterids</taxon>
        <taxon>Cornales</taxon>
        <taxon>Nyssaceae</taxon>
        <taxon>Nyssa</taxon>
    </lineage>
</organism>
<dbReference type="InterPro" id="IPR013083">
    <property type="entry name" value="Znf_RING/FYVE/PHD"/>
</dbReference>
<dbReference type="GO" id="GO:0016567">
    <property type="term" value="P:protein ubiquitination"/>
    <property type="evidence" value="ECO:0007669"/>
    <property type="project" value="InterPro"/>
</dbReference>
<dbReference type="GO" id="GO:0008270">
    <property type="term" value="F:zinc ion binding"/>
    <property type="evidence" value="ECO:0007669"/>
    <property type="project" value="UniProtKB-KW"/>
</dbReference>
<dbReference type="Proteomes" id="UP000325577">
    <property type="component" value="Linkage Group LG12"/>
</dbReference>
<feature type="domain" description="RING-type" evidence="14">
    <location>
        <begin position="341"/>
        <end position="381"/>
    </location>
</feature>
<evidence type="ECO:0000256" key="2">
    <source>
        <dbReference type="ARBA" id="ARBA00004141"/>
    </source>
</evidence>
<dbReference type="GO" id="GO:0016020">
    <property type="term" value="C:membrane"/>
    <property type="evidence" value="ECO:0007669"/>
    <property type="project" value="UniProtKB-SubCell"/>
</dbReference>
<dbReference type="OrthoDB" id="1711136at2759"/>
<evidence type="ECO:0000256" key="4">
    <source>
        <dbReference type="ARBA" id="ARBA00022679"/>
    </source>
</evidence>
<dbReference type="PANTHER" id="PTHR47355:SF1">
    <property type="entry name" value="E3 UBIQUITIN-PROTEIN LIGASE SPL2"/>
    <property type="match status" value="1"/>
</dbReference>
<evidence type="ECO:0000256" key="9">
    <source>
        <dbReference type="ARBA" id="ARBA00022833"/>
    </source>
</evidence>
<evidence type="ECO:0000256" key="11">
    <source>
        <dbReference type="ARBA" id="ARBA00023136"/>
    </source>
</evidence>
<evidence type="ECO:0000256" key="1">
    <source>
        <dbReference type="ARBA" id="ARBA00000900"/>
    </source>
</evidence>
<evidence type="ECO:0000256" key="13">
    <source>
        <dbReference type="SAM" id="Phobius"/>
    </source>
</evidence>
<evidence type="ECO:0000256" key="8">
    <source>
        <dbReference type="ARBA" id="ARBA00022786"/>
    </source>
</evidence>
<comment type="catalytic activity">
    <reaction evidence="1">
        <text>S-ubiquitinyl-[E2 ubiquitin-conjugating enzyme]-L-cysteine + [acceptor protein]-L-lysine = [E2 ubiquitin-conjugating enzyme]-L-cysteine + N(6)-ubiquitinyl-[acceptor protein]-L-lysine.</text>
        <dbReference type="EC" id="2.3.2.27"/>
    </reaction>
</comment>
<name>A0A5J5BG01_9ASTE</name>
<reference evidence="15 16" key="1">
    <citation type="submission" date="2019-09" db="EMBL/GenBank/DDBJ databases">
        <title>A chromosome-level genome assembly of the Chinese tupelo Nyssa sinensis.</title>
        <authorList>
            <person name="Yang X."/>
            <person name="Kang M."/>
            <person name="Yang Y."/>
            <person name="Xiong H."/>
            <person name="Wang M."/>
            <person name="Zhang Z."/>
            <person name="Wang Z."/>
            <person name="Wu H."/>
            <person name="Ma T."/>
            <person name="Liu J."/>
            <person name="Xi Z."/>
        </authorList>
    </citation>
    <scope>NUCLEOTIDE SEQUENCE [LARGE SCALE GENOMIC DNA]</scope>
    <source>
        <strain evidence="15">J267</strain>
        <tissue evidence="15">Leaf</tissue>
    </source>
</reference>
<keyword evidence="11 13" id="KW-0472">Membrane</keyword>
<comment type="subcellular location">
    <subcellularLocation>
        <location evidence="2">Membrane</location>
        <topology evidence="2">Multi-pass membrane protein</topology>
    </subcellularLocation>
</comment>
<gene>
    <name evidence="15" type="ORF">F0562_022786</name>
</gene>
<evidence type="ECO:0000256" key="12">
    <source>
        <dbReference type="PROSITE-ProRule" id="PRU00175"/>
    </source>
</evidence>
<proteinExistence type="predicted"/>
<evidence type="ECO:0000256" key="5">
    <source>
        <dbReference type="ARBA" id="ARBA00022692"/>
    </source>
</evidence>
<sequence>MSVHEQAAAAVLSQVALAADGAVLGLALAYVAVRSFLKFTTTSSALQKIHQAPSLRVSDLRSILPSASCTDSSDQSDDGKLVVVRGIVEAKSAVDGNWKSLRPHNVLVSHESGEKCVVLQRAQKCIYNEWRGFLGWTSDLRSLFARSWKEQESTSLRMVPFVLVEDGWRQHSDYVIVNVDGSRHHLPLTTVYHQLQPVTASPYTFLQALFGHEYPVGLLDEEKILPLGKDITAVGICSSKNGIPEIKSCKDLPYFLSDMTKDQMVVELAFRKTVLLWSSIVLGATSIGILGYAVARNWNRWKVWWEQRRVQEQRNPAASDDDDTQIATEEETGEVPDGALCVICLMRRRHSAFIPCGHLVCCQRCALSVVRELAPKCPVCRQTITNSVRIYDS</sequence>
<dbReference type="Pfam" id="PF13920">
    <property type="entry name" value="zf-C3HC4_3"/>
    <property type="match status" value="1"/>
</dbReference>
<dbReference type="Pfam" id="PF12483">
    <property type="entry name" value="GIDE"/>
    <property type="match status" value="1"/>
</dbReference>
<keyword evidence="5 13" id="KW-0812">Transmembrane</keyword>
<evidence type="ECO:0000256" key="3">
    <source>
        <dbReference type="ARBA" id="ARBA00012483"/>
    </source>
</evidence>
<dbReference type="CDD" id="cd23145">
    <property type="entry name" value="RING-HC_SPL2-like"/>
    <property type="match status" value="1"/>
</dbReference>
<protein>
    <recommendedName>
        <fullName evidence="3">RING-type E3 ubiquitin transferase</fullName>
        <ecNumber evidence="3">2.3.2.27</ecNumber>
    </recommendedName>
</protein>
<keyword evidence="6" id="KW-0479">Metal-binding</keyword>